<accession>A0A7S1J9P2</accession>
<feature type="region of interest" description="Disordered" evidence="1">
    <location>
        <begin position="1"/>
        <end position="133"/>
    </location>
</feature>
<organism evidence="2">
    <name type="scientific">Eutreptiella gymnastica</name>
    <dbReference type="NCBI Taxonomy" id="73025"/>
    <lineage>
        <taxon>Eukaryota</taxon>
        <taxon>Discoba</taxon>
        <taxon>Euglenozoa</taxon>
        <taxon>Euglenida</taxon>
        <taxon>Spirocuta</taxon>
        <taxon>Euglenophyceae</taxon>
        <taxon>Eutreptiales</taxon>
        <taxon>Eutreptiaceae</taxon>
        <taxon>Eutreptiella</taxon>
    </lineage>
</organism>
<proteinExistence type="predicted"/>
<feature type="region of interest" description="Disordered" evidence="1">
    <location>
        <begin position="172"/>
        <end position="211"/>
    </location>
</feature>
<gene>
    <name evidence="2" type="ORF">EGYM00392_LOCUS47693</name>
</gene>
<feature type="compositionally biased region" description="Basic and acidic residues" evidence="1">
    <location>
        <begin position="179"/>
        <end position="193"/>
    </location>
</feature>
<name>A0A7S1J9P2_9EUGL</name>
<sequence length="281" mass="30567">MARRSVDGPPGALAQPPVIHGRQASGLAPLHIRPEMPNLAGPSPKKPVSRSDGDGDALDELVGRKASMTTPKAAVSPVDIPARPAGPTLHETQVDPFGPSESSNWNSIVSAEVKRRPDSRKRRETDKDEFGSFAVKTVPPDAHNEIMTHVNAALQLRPGLASREKRNGDRLAVLQSTEHPLDGARQRSRERRVSGNKPPPSAGDTKDDDFSDNVVTMGSQNLRSLLIIELGEDLFNKIYQIAVDNDDDEEAVKKIEEVIGLEQTKEIAPLIFKLVILEQDA</sequence>
<protein>
    <submittedName>
        <fullName evidence="2">Uncharacterized protein</fullName>
    </submittedName>
</protein>
<reference evidence="2" key="1">
    <citation type="submission" date="2021-01" db="EMBL/GenBank/DDBJ databases">
        <authorList>
            <person name="Corre E."/>
            <person name="Pelletier E."/>
            <person name="Niang G."/>
            <person name="Scheremetjew M."/>
            <person name="Finn R."/>
            <person name="Kale V."/>
            <person name="Holt S."/>
            <person name="Cochrane G."/>
            <person name="Meng A."/>
            <person name="Brown T."/>
            <person name="Cohen L."/>
        </authorList>
    </citation>
    <scope>NUCLEOTIDE SEQUENCE</scope>
    <source>
        <strain evidence="2">NIES-381</strain>
    </source>
</reference>
<evidence type="ECO:0000313" key="2">
    <source>
        <dbReference type="EMBL" id="CAD9036536.1"/>
    </source>
</evidence>
<dbReference type="EMBL" id="HBGA01129011">
    <property type="protein sequence ID" value="CAD9036536.1"/>
    <property type="molecule type" value="Transcribed_RNA"/>
</dbReference>
<dbReference type="AlphaFoldDB" id="A0A7S1J9P2"/>
<feature type="compositionally biased region" description="Polar residues" evidence="1">
    <location>
        <begin position="100"/>
        <end position="109"/>
    </location>
</feature>
<feature type="compositionally biased region" description="Basic and acidic residues" evidence="1">
    <location>
        <begin position="112"/>
        <end position="130"/>
    </location>
</feature>
<evidence type="ECO:0000256" key="1">
    <source>
        <dbReference type="SAM" id="MobiDB-lite"/>
    </source>
</evidence>